<feature type="region of interest" description="Disordered" evidence="1">
    <location>
        <begin position="90"/>
        <end position="109"/>
    </location>
</feature>
<evidence type="ECO:0000313" key="3">
    <source>
        <dbReference type="Proteomes" id="UP000321570"/>
    </source>
</evidence>
<keyword evidence="3" id="KW-1185">Reference proteome</keyword>
<accession>A0A564YR06</accession>
<dbReference type="Proteomes" id="UP000321570">
    <property type="component" value="Unassembled WGS sequence"/>
</dbReference>
<evidence type="ECO:0000256" key="1">
    <source>
        <dbReference type="SAM" id="MobiDB-lite"/>
    </source>
</evidence>
<reference evidence="2 3" key="1">
    <citation type="submission" date="2019-07" db="EMBL/GenBank/DDBJ databases">
        <authorList>
            <person name="Jastrzebski P J."/>
            <person name="Paukszto L."/>
            <person name="Jastrzebski P J."/>
        </authorList>
    </citation>
    <scope>NUCLEOTIDE SEQUENCE [LARGE SCALE GENOMIC DNA]</scope>
    <source>
        <strain evidence="2 3">WMS-il1</strain>
    </source>
</reference>
<protein>
    <submittedName>
        <fullName evidence="2">Uncharacterized protein</fullName>
    </submittedName>
</protein>
<proteinExistence type="predicted"/>
<gene>
    <name evidence="2" type="ORF">WMSIL1_LOCUS8585</name>
</gene>
<sequence>MVESLSTELNVLSAKIDTKTTVSSNSPKNFTQSPNLPISCYVILHSNLVLAANDDMKLPPVRNSASITSLTHCMESPMPEVIPTRLVSESTGPKLHSVPTPCLRDPQIN</sequence>
<dbReference type="AlphaFoldDB" id="A0A564YR06"/>
<name>A0A564YR06_HYMDI</name>
<evidence type="ECO:0000313" key="2">
    <source>
        <dbReference type="EMBL" id="VUZ49727.1"/>
    </source>
</evidence>
<organism evidence="2 3">
    <name type="scientific">Hymenolepis diminuta</name>
    <name type="common">Rat tapeworm</name>
    <dbReference type="NCBI Taxonomy" id="6216"/>
    <lineage>
        <taxon>Eukaryota</taxon>
        <taxon>Metazoa</taxon>
        <taxon>Spiralia</taxon>
        <taxon>Lophotrochozoa</taxon>
        <taxon>Platyhelminthes</taxon>
        <taxon>Cestoda</taxon>
        <taxon>Eucestoda</taxon>
        <taxon>Cyclophyllidea</taxon>
        <taxon>Hymenolepididae</taxon>
        <taxon>Hymenolepis</taxon>
    </lineage>
</organism>
<dbReference type="EMBL" id="CABIJS010000333">
    <property type="protein sequence ID" value="VUZ49727.1"/>
    <property type="molecule type" value="Genomic_DNA"/>
</dbReference>